<accession>A0AAW0LFR3</accession>
<reference evidence="1 2" key="1">
    <citation type="journal article" date="2018" name="Sci. Data">
        <title>The draft genome sequence of cork oak.</title>
        <authorList>
            <person name="Ramos A.M."/>
            <person name="Usie A."/>
            <person name="Barbosa P."/>
            <person name="Barros P.M."/>
            <person name="Capote T."/>
            <person name="Chaves I."/>
            <person name="Simoes F."/>
            <person name="Abreu I."/>
            <person name="Carrasquinho I."/>
            <person name="Faro C."/>
            <person name="Guimaraes J.B."/>
            <person name="Mendonca D."/>
            <person name="Nobrega F."/>
            <person name="Rodrigues L."/>
            <person name="Saibo N.J.M."/>
            <person name="Varela M.C."/>
            <person name="Egas C."/>
            <person name="Matos J."/>
            <person name="Miguel C.M."/>
            <person name="Oliveira M.M."/>
            <person name="Ricardo C.P."/>
            <person name="Goncalves S."/>
        </authorList>
    </citation>
    <scope>NUCLEOTIDE SEQUENCE [LARGE SCALE GENOMIC DNA]</scope>
    <source>
        <strain evidence="2">cv. HL8</strain>
    </source>
</reference>
<organism evidence="1 2">
    <name type="scientific">Quercus suber</name>
    <name type="common">Cork oak</name>
    <dbReference type="NCBI Taxonomy" id="58331"/>
    <lineage>
        <taxon>Eukaryota</taxon>
        <taxon>Viridiplantae</taxon>
        <taxon>Streptophyta</taxon>
        <taxon>Embryophyta</taxon>
        <taxon>Tracheophyta</taxon>
        <taxon>Spermatophyta</taxon>
        <taxon>Magnoliopsida</taxon>
        <taxon>eudicotyledons</taxon>
        <taxon>Gunneridae</taxon>
        <taxon>Pentapetalae</taxon>
        <taxon>rosids</taxon>
        <taxon>fabids</taxon>
        <taxon>Fagales</taxon>
        <taxon>Fagaceae</taxon>
        <taxon>Quercus</taxon>
    </lineage>
</organism>
<protein>
    <submittedName>
        <fullName evidence="1">Uncharacterized protein</fullName>
    </submittedName>
</protein>
<dbReference type="Proteomes" id="UP000237347">
    <property type="component" value="Unassembled WGS sequence"/>
</dbReference>
<name>A0AAW0LFR3_QUESU</name>
<dbReference type="EMBL" id="PKMF04000106">
    <property type="protein sequence ID" value="KAK7850030.1"/>
    <property type="molecule type" value="Genomic_DNA"/>
</dbReference>
<comment type="caution">
    <text evidence="1">The sequence shown here is derived from an EMBL/GenBank/DDBJ whole genome shotgun (WGS) entry which is preliminary data.</text>
</comment>
<proteinExistence type="predicted"/>
<dbReference type="AlphaFoldDB" id="A0AAW0LFR3"/>
<evidence type="ECO:0000313" key="1">
    <source>
        <dbReference type="EMBL" id="KAK7850030.1"/>
    </source>
</evidence>
<gene>
    <name evidence="1" type="ORF">CFP56_001806</name>
</gene>
<evidence type="ECO:0000313" key="2">
    <source>
        <dbReference type="Proteomes" id="UP000237347"/>
    </source>
</evidence>
<sequence length="122" mass="14125">MDMIKDLDENMVAFYECGSSRTVTMKVEANGSWSTKCFSTNWFPKKKSLWLTQYVPQKFPFVTVLAFHPNDGDILYLVIEMMVALCNLRCKTIKVFCDIPHGYEDRCTIINFVLPCWPTPIP</sequence>
<keyword evidence="2" id="KW-1185">Reference proteome</keyword>